<dbReference type="InterPro" id="IPR032413">
    <property type="entry name" value="Arm_3"/>
</dbReference>
<dbReference type="AlphaFoldDB" id="A0A3P7IND6"/>
<evidence type="ECO:0000313" key="2">
    <source>
        <dbReference type="Proteomes" id="UP000270094"/>
    </source>
</evidence>
<keyword evidence="2" id="KW-1185">Reference proteome</keyword>
<reference evidence="1 2" key="1">
    <citation type="submission" date="2018-11" db="EMBL/GenBank/DDBJ databases">
        <authorList>
            <consortium name="Pathogen Informatics"/>
        </authorList>
    </citation>
    <scope>NUCLEOTIDE SEQUENCE [LARGE SCALE GENOMIC DNA]</scope>
</reference>
<dbReference type="Pfam" id="PF16186">
    <property type="entry name" value="Arm_3"/>
    <property type="match status" value="1"/>
</dbReference>
<dbReference type="Proteomes" id="UP000270094">
    <property type="component" value="Unassembled WGS sequence"/>
</dbReference>
<sequence>MEELGAKDKLEFLCDSHSMNIHVAAHEILEKYFYSSDENEMTTHEAVGLPPYTGAVARDTVDETIDMIVKSVCL</sequence>
<proteinExistence type="predicted"/>
<name>A0A3P7IND6_STRVU</name>
<accession>A0A3P7IND6</accession>
<evidence type="ECO:0000313" key="1">
    <source>
        <dbReference type="EMBL" id="VDM65927.1"/>
    </source>
</evidence>
<organism evidence="1 2">
    <name type="scientific">Strongylus vulgaris</name>
    <name type="common">Blood worm</name>
    <dbReference type="NCBI Taxonomy" id="40348"/>
    <lineage>
        <taxon>Eukaryota</taxon>
        <taxon>Metazoa</taxon>
        <taxon>Ecdysozoa</taxon>
        <taxon>Nematoda</taxon>
        <taxon>Chromadorea</taxon>
        <taxon>Rhabditida</taxon>
        <taxon>Rhabditina</taxon>
        <taxon>Rhabditomorpha</taxon>
        <taxon>Strongyloidea</taxon>
        <taxon>Strongylidae</taxon>
        <taxon>Strongylus</taxon>
    </lineage>
</organism>
<protein>
    <submittedName>
        <fullName evidence="1">Uncharacterized protein</fullName>
    </submittedName>
</protein>
<gene>
    <name evidence="1" type="ORF">SVUK_LOCUS925</name>
</gene>
<dbReference type="OrthoDB" id="5823958at2759"/>
<dbReference type="EMBL" id="UYYB01001691">
    <property type="protein sequence ID" value="VDM65927.1"/>
    <property type="molecule type" value="Genomic_DNA"/>
</dbReference>